<dbReference type="EMBL" id="NSDI01000011">
    <property type="protein sequence ID" value="RIY35550.1"/>
    <property type="molecule type" value="Genomic_DNA"/>
</dbReference>
<organism evidence="1 2">
    <name type="scientific">Capnocytophaga canis</name>
    <dbReference type="NCBI Taxonomy" id="1848903"/>
    <lineage>
        <taxon>Bacteria</taxon>
        <taxon>Pseudomonadati</taxon>
        <taxon>Bacteroidota</taxon>
        <taxon>Flavobacteriia</taxon>
        <taxon>Flavobacteriales</taxon>
        <taxon>Flavobacteriaceae</taxon>
        <taxon>Capnocytophaga</taxon>
    </lineage>
</organism>
<proteinExistence type="predicted"/>
<dbReference type="AlphaFoldDB" id="A0A3A1YEH6"/>
<evidence type="ECO:0000313" key="1">
    <source>
        <dbReference type="EMBL" id="RIY35550.1"/>
    </source>
</evidence>
<name>A0A3A1YEH6_9FLAO</name>
<reference evidence="1 2" key="1">
    <citation type="submission" date="2017-08" db="EMBL/GenBank/DDBJ databases">
        <title>Capnocytophaga canis 17-158 assembly.</title>
        <authorList>
            <person name="Gulvik C.A."/>
        </authorList>
    </citation>
    <scope>NUCLEOTIDE SEQUENCE [LARGE SCALE GENOMIC DNA]</scope>
    <source>
        <strain evidence="1 2">17-158</strain>
    </source>
</reference>
<gene>
    <name evidence="1" type="ORF">CKY20_10290</name>
</gene>
<comment type="caution">
    <text evidence="1">The sequence shown here is derived from an EMBL/GenBank/DDBJ whole genome shotgun (WGS) entry which is preliminary data.</text>
</comment>
<sequence length="62" mass="6865">MLVILKIIIVISWSSDSSLLMINHVLQGLVNIPCFTCSTNLMIDFLMDISKNGNKKIATLSL</sequence>
<protein>
    <submittedName>
        <fullName evidence="1">Uncharacterized protein</fullName>
    </submittedName>
</protein>
<evidence type="ECO:0000313" key="2">
    <source>
        <dbReference type="Proteomes" id="UP000265497"/>
    </source>
</evidence>
<accession>A0A3A1YEH6</accession>
<dbReference type="Proteomes" id="UP000265497">
    <property type="component" value="Unassembled WGS sequence"/>
</dbReference>